<dbReference type="AlphaFoldDB" id="A0A0D9SCY5"/>
<evidence type="ECO:0000313" key="2">
    <source>
        <dbReference type="Proteomes" id="UP000029965"/>
    </source>
</evidence>
<name>A0A0D9SCY5_CHLSB</name>
<keyword evidence="2" id="KW-1185">Reference proteome</keyword>
<evidence type="ECO:0000313" key="1">
    <source>
        <dbReference type="Ensembl" id="ENSCSAP00000018724.1"/>
    </source>
</evidence>
<reference evidence="1" key="3">
    <citation type="submission" date="2025-09" db="UniProtKB">
        <authorList>
            <consortium name="Ensembl"/>
        </authorList>
    </citation>
    <scope>IDENTIFICATION</scope>
</reference>
<accession>A0A0D9SCY5</accession>
<dbReference type="Proteomes" id="UP000029965">
    <property type="component" value="Chromosome 1"/>
</dbReference>
<proteinExistence type="predicted"/>
<reference evidence="1" key="2">
    <citation type="submission" date="2025-08" db="UniProtKB">
        <authorList>
            <consortium name="Ensembl"/>
        </authorList>
    </citation>
    <scope>IDENTIFICATION</scope>
</reference>
<dbReference type="EMBL" id="AQIB01084232">
    <property type="status" value="NOT_ANNOTATED_CDS"/>
    <property type="molecule type" value="Genomic_DNA"/>
</dbReference>
<organism evidence="1 2">
    <name type="scientific">Chlorocebus sabaeus</name>
    <name type="common">Green monkey</name>
    <name type="synonym">Simia sabaea</name>
    <dbReference type="NCBI Taxonomy" id="60711"/>
    <lineage>
        <taxon>Eukaryota</taxon>
        <taxon>Metazoa</taxon>
        <taxon>Chordata</taxon>
        <taxon>Craniata</taxon>
        <taxon>Vertebrata</taxon>
        <taxon>Euteleostomi</taxon>
        <taxon>Mammalia</taxon>
        <taxon>Eutheria</taxon>
        <taxon>Euarchontoglires</taxon>
        <taxon>Primates</taxon>
        <taxon>Haplorrhini</taxon>
        <taxon>Catarrhini</taxon>
        <taxon>Cercopithecidae</taxon>
        <taxon>Cercopithecinae</taxon>
        <taxon>Chlorocebus</taxon>
    </lineage>
</organism>
<reference evidence="1 2" key="1">
    <citation type="submission" date="2014-03" db="EMBL/GenBank/DDBJ databases">
        <authorList>
            <person name="Warren W."/>
            <person name="Wilson R.K."/>
        </authorList>
    </citation>
    <scope>NUCLEOTIDE SEQUENCE</scope>
</reference>
<sequence>SDDGVHLPAHRKPVCSRRGHLDPRGWEEDEKISVPDASLTLPPCVFIRTDQACVKVYPGFVLIRNGKTHRHRGDCHEEEVCAHRTLETGGVACRIGPRGEGPSLWGFWGSWKQMLLFFPVYH</sequence>
<dbReference type="Bgee" id="ENSCSAG00000019214">
    <property type="expression patterns" value="Expressed in fibroblast and 6 other cell types or tissues"/>
</dbReference>
<dbReference type="Ensembl" id="ENSCSAT00000019304.1">
    <property type="protein sequence ID" value="ENSCSAP00000018724.1"/>
    <property type="gene ID" value="ENSCSAG00000019214.1"/>
</dbReference>
<protein>
    <submittedName>
        <fullName evidence="1">Uncharacterized protein</fullName>
    </submittedName>
</protein>